<feature type="domain" description="YgjP-like metallopeptidase" evidence="1">
    <location>
        <begin position="33"/>
        <end position="238"/>
    </location>
</feature>
<dbReference type="PANTHER" id="PTHR30399:SF1">
    <property type="entry name" value="UTP PYROPHOSPHATASE"/>
    <property type="match status" value="1"/>
</dbReference>
<dbReference type="Pfam" id="PF01863">
    <property type="entry name" value="YgjP-like"/>
    <property type="match status" value="1"/>
</dbReference>
<dbReference type="InterPro" id="IPR002725">
    <property type="entry name" value="YgjP-like_metallopeptidase"/>
</dbReference>
<gene>
    <name evidence="2" type="ORF">LCGC14_0040950</name>
</gene>
<dbReference type="Gene3D" id="3.30.2010.10">
    <property type="entry name" value="Metalloproteases ('zincins'), catalytic domain"/>
    <property type="match status" value="1"/>
</dbReference>
<evidence type="ECO:0000259" key="1">
    <source>
        <dbReference type="Pfam" id="PF01863"/>
    </source>
</evidence>
<name>A0A0F9VV23_9ZZZZ</name>
<dbReference type="InterPro" id="IPR053136">
    <property type="entry name" value="UTP_pyrophosphatase-like"/>
</dbReference>
<reference evidence="2" key="1">
    <citation type="journal article" date="2015" name="Nature">
        <title>Complex archaea that bridge the gap between prokaryotes and eukaryotes.</title>
        <authorList>
            <person name="Spang A."/>
            <person name="Saw J.H."/>
            <person name="Jorgensen S.L."/>
            <person name="Zaremba-Niedzwiedzka K."/>
            <person name="Martijn J."/>
            <person name="Lind A.E."/>
            <person name="van Eijk R."/>
            <person name="Schleper C."/>
            <person name="Guy L."/>
            <person name="Ettema T.J."/>
        </authorList>
    </citation>
    <scope>NUCLEOTIDE SEQUENCE</scope>
</reference>
<protein>
    <recommendedName>
        <fullName evidence="1">YgjP-like metallopeptidase domain-containing protein</fullName>
    </recommendedName>
</protein>
<comment type="caution">
    <text evidence="2">The sequence shown here is derived from an EMBL/GenBank/DDBJ whole genome shotgun (WGS) entry which is preliminary data.</text>
</comment>
<dbReference type="AlphaFoldDB" id="A0A0F9VV23"/>
<dbReference type="CDD" id="cd07344">
    <property type="entry name" value="M48_yhfN_like"/>
    <property type="match status" value="1"/>
</dbReference>
<evidence type="ECO:0000313" key="2">
    <source>
        <dbReference type="EMBL" id="KKO08976.1"/>
    </source>
</evidence>
<accession>A0A0F9VV23</accession>
<dbReference type="PANTHER" id="PTHR30399">
    <property type="entry name" value="UNCHARACTERIZED PROTEIN YGJP"/>
    <property type="match status" value="1"/>
</dbReference>
<proteinExistence type="predicted"/>
<organism evidence="2">
    <name type="scientific">marine sediment metagenome</name>
    <dbReference type="NCBI Taxonomy" id="412755"/>
    <lineage>
        <taxon>unclassified sequences</taxon>
        <taxon>metagenomes</taxon>
        <taxon>ecological metagenomes</taxon>
    </lineage>
</organism>
<dbReference type="EMBL" id="LAZR01000008">
    <property type="protein sequence ID" value="KKO08976.1"/>
    <property type="molecule type" value="Genomic_DNA"/>
</dbReference>
<sequence length="244" mass="28104">MLKQRLNSPPSDDGTLTVDGLPLPCHLVRSRRKSLAVHVRHDRIEVRAPLRIARRDILQFLSRHQAWVCRKHQEKVQRAAEHLSLTDGSEILYKARTLTVRLRAAPRSAVAVSTRELIISGPDLSPDKVTAIFKGWLQEQAKAWLPARTRALADHLGVGTKLKDVVFRKTKSKWGHCTAQGRIQYNWLIMLAPDGVIDYMICHEVCHLLHMNHSPVYWQAVASVCPDYKRYVGWLKQHEHRLWF</sequence>